<feature type="compositionally biased region" description="Acidic residues" evidence="1">
    <location>
        <begin position="280"/>
        <end position="300"/>
    </location>
</feature>
<dbReference type="OrthoDB" id="439046at2759"/>
<evidence type="ECO:0000313" key="2">
    <source>
        <dbReference type="EMBL" id="KAJ4958140.1"/>
    </source>
</evidence>
<feature type="compositionally biased region" description="Polar residues" evidence="1">
    <location>
        <begin position="1"/>
        <end position="11"/>
    </location>
</feature>
<feature type="compositionally biased region" description="Gly residues" evidence="1">
    <location>
        <begin position="148"/>
        <end position="169"/>
    </location>
</feature>
<reference evidence="2" key="1">
    <citation type="journal article" date="2023" name="Plant J.">
        <title>The genome of the king protea, Protea cynaroides.</title>
        <authorList>
            <person name="Chang J."/>
            <person name="Duong T.A."/>
            <person name="Schoeman C."/>
            <person name="Ma X."/>
            <person name="Roodt D."/>
            <person name="Barker N."/>
            <person name="Li Z."/>
            <person name="Van de Peer Y."/>
            <person name="Mizrachi E."/>
        </authorList>
    </citation>
    <scope>NUCLEOTIDE SEQUENCE</scope>
    <source>
        <tissue evidence="2">Young leaves</tissue>
    </source>
</reference>
<feature type="region of interest" description="Disordered" evidence="1">
    <location>
        <begin position="280"/>
        <end position="335"/>
    </location>
</feature>
<dbReference type="Proteomes" id="UP001141806">
    <property type="component" value="Unassembled WGS sequence"/>
</dbReference>
<sequence length="335" mass="36453">MLLRSASTPILNSWLPHSKESSPESDSVLQIPRSKSITLTASASSSNLTSLNDDSMKKINRAMSENDLRELAMLSKPPKPPKRKSLGRGMNGLSTVSVEEGGPKSNHQSIERLFSSSGLDESVMEASDGAYAAGVMQEDRGLAKPLVGGGTGGDGGGRGGLHGGDGNGGSDFWDSNNDSDRTDVYYQKMIEANPGNGLILGNYAKFLKEVRGDLAKAEEYCGRAILANPGDGNVLSLYADLIWETHKDAGRAERYFDQAVKASPDDCYVLASYARFLWDAEEEEEEEEEKEEYEEEEEEQEEKKKVEHGMRKMNKIPTPPTNYFRGASPPMAAAS</sequence>
<feature type="compositionally biased region" description="Basic and acidic residues" evidence="1">
    <location>
        <begin position="301"/>
        <end position="310"/>
    </location>
</feature>
<feature type="region of interest" description="Disordered" evidence="1">
    <location>
        <begin position="148"/>
        <end position="176"/>
    </location>
</feature>
<comment type="caution">
    <text evidence="2">The sequence shown here is derived from an EMBL/GenBank/DDBJ whole genome shotgun (WGS) entry which is preliminary data.</text>
</comment>
<protein>
    <submittedName>
        <fullName evidence="2">Uncharacterized protein</fullName>
    </submittedName>
</protein>
<feature type="compositionally biased region" description="Low complexity" evidence="1">
    <location>
        <begin position="38"/>
        <end position="53"/>
    </location>
</feature>
<dbReference type="SUPFAM" id="SSF48452">
    <property type="entry name" value="TPR-like"/>
    <property type="match status" value="1"/>
</dbReference>
<name>A0A9Q0H2Q6_9MAGN</name>
<evidence type="ECO:0000256" key="1">
    <source>
        <dbReference type="SAM" id="MobiDB-lite"/>
    </source>
</evidence>
<proteinExistence type="predicted"/>
<organism evidence="2 3">
    <name type="scientific">Protea cynaroides</name>
    <dbReference type="NCBI Taxonomy" id="273540"/>
    <lineage>
        <taxon>Eukaryota</taxon>
        <taxon>Viridiplantae</taxon>
        <taxon>Streptophyta</taxon>
        <taxon>Embryophyta</taxon>
        <taxon>Tracheophyta</taxon>
        <taxon>Spermatophyta</taxon>
        <taxon>Magnoliopsida</taxon>
        <taxon>Proteales</taxon>
        <taxon>Proteaceae</taxon>
        <taxon>Protea</taxon>
    </lineage>
</organism>
<dbReference type="EMBL" id="JAMYWD010000010">
    <property type="protein sequence ID" value="KAJ4958140.1"/>
    <property type="molecule type" value="Genomic_DNA"/>
</dbReference>
<keyword evidence="3" id="KW-1185">Reference proteome</keyword>
<dbReference type="InterPro" id="IPR011990">
    <property type="entry name" value="TPR-like_helical_dom_sf"/>
</dbReference>
<gene>
    <name evidence="2" type="ORF">NE237_025251</name>
</gene>
<feature type="compositionally biased region" description="Polar residues" evidence="1">
    <location>
        <begin position="24"/>
        <end position="37"/>
    </location>
</feature>
<dbReference type="AlphaFoldDB" id="A0A9Q0H2Q6"/>
<dbReference type="PANTHER" id="PTHR26312:SF168">
    <property type="entry name" value="OS06G0606700 PROTEIN"/>
    <property type="match status" value="1"/>
</dbReference>
<dbReference type="PANTHER" id="PTHR26312">
    <property type="entry name" value="TETRATRICOPEPTIDE REPEAT PROTEIN 5"/>
    <property type="match status" value="1"/>
</dbReference>
<feature type="region of interest" description="Disordered" evidence="1">
    <location>
        <begin position="1"/>
        <end position="91"/>
    </location>
</feature>
<evidence type="ECO:0000313" key="3">
    <source>
        <dbReference type="Proteomes" id="UP001141806"/>
    </source>
</evidence>
<accession>A0A9Q0H2Q6</accession>
<dbReference type="Gene3D" id="1.25.40.10">
    <property type="entry name" value="Tetratricopeptide repeat domain"/>
    <property type="match status" value="1"/>
</dbReference>